<dbReference type="PANTHER" id="PTHR30540">
    <property type="entry name" value="OSMOTIC STRESS POTASSIUM TRANSPORTER"/>
    <property type="match status" value="1"/>
</dbReference>
<name>A0A5J5E0A0_9BIFI</name>
<dbReference type="Proteomes" id="UP000374630">
    <property type="component" value="Unassembled WGS sequence"/>
</dbReference>
<dbReference type="Proteomes" id="UP000345527">
    <property type="component" value="Unassembled WGS sequence"/>
</dbReference>
<feature type="transmembrane region" description="Helical" evidence="2">
    <location>
        <begin position="485"/>
        <end position="506"/>
    </location>
</feature>
<dbReference type="GO" id="GO:0016020">
    <property type="term" value="C:membrane"/>
    <property type="evidence" value="ECO:0007669"/>
    <property type="project" value="InterPro"/>
</dbReference>
<feature type="transmembrane region" description="Helical" evidence="2">
    <location>
        <begin position="187"/>
        <end position="206"/>
    </location>
</feature>
<evidence type="ECO:0000256" key="2">
    <source>
        <dbReference type="SAM" id="Phobius"/>
    </source>
</evidence>
<feature type="transmembrane region" description="Helical" evidence="2">
    <location>
        <begin position="303"/>
        <end position="322"/>
    </location>
</feature>
<comment type="caution">
    <text evidence="4">The sequence shown here is derived from an EMBL/GenBank/DDBJ whole genome shotgun (WGS) entry which is preliminary data.</text>
</comment>
<evidence type="ECO:0000313" key="4">
    <source>
        <dbReference type="EMBL" id="KAA8821254.1"/>
    </source>
</evidence>
<feature type="transmembrane region" description="Helical" evidence="2">
    <location>
        <begin position="226"/>
        <end position="245"/>
    </location>
</feature>
<feature type="domain" description="K+ potassium transporter integral membrane" evidence="3">
    <location>
        <begin position="102"/>
        <end position="540"/>
    </location>
</feature>
<keyword evidence="7" id="KW-1185">Reference proteome</keyword>
<organism evidence="4 6">
    <name type="scientific">Bifidobacterium vespertilionis</name>
    <dbReference type="NCBI Taxonomy" id="2562524"/>
    <lineage>
        <taxon>Bacteria</taxon>
        <taxon>Bacillati</taxon>
        <taxon>Actinomycetota</taxon>
        <taxon>Actinomycetes</taxon>
        <taxon>Bifidobacteriales</taxon>
        <taxon>Bifidobacteriaceae</taxon>
        <taxon>Bifidobacterium</taxon>
    </lineage>
</organism>
<feature type="transmembrane region" description="Helical" evidence="2">
    <location>
        <begin position="140"/>
        <end position="158"/>
    </location>
</feature>
<dbReference type="OrthoDB" id="9805577at2"/>
<dbReference type="InterPro" id="IPR053951">
    <property type="entry name" value="K_trans_N"/>
</dbReference>
<proteinExistence type="inferred from homology"/>
<evidence type="ECO:0000256" key="1">
    <source>
        <dbReference type="ARBA" id="ARBA00007019"/>
    </source>
</evidence>
<dbReference type="InterPro" id="IPR003855">
    <property type="entry name" value="K+_transporter"/>
</dbReference>
<evidence type="ECO:0000313" key="7">
    <source>
        <dbReference type="Proteomes" id="UP000374630"/>
    </source>
</evidence>
<dbReference type="AlphaFoldDB" id="A0A5J5E0A0"/>
<keyword evidence="2" id="KW-0472">Membrane</keyword>
<protein>
    <submittedName>
        <fullName evidence="4">Potassium transporter Kup</fullName>
    </submittedName>
</protein>
<comment type="similarity">
    <text evidence="1">Belongs to the HAK/KUP transporter (TC 2.A.72) family.</text>
</comment>
<evidence type="ECO:0000313" key="5">
    <source>
        <dbReference type="EMBL" id="KAA8822535.1"/>
    </source>
</evidence>
<gene>
    <name evidence="4" type="ORF">EM848_10945</name>
    <name evidence="5" type="ORF">EMO90_00635</name>
</gene>
<dbReference type="EMBL" id="RZNZ01000001">
    <property type="protein sequence ID" value="KAA8822535.1"/>
    <property type="molecule type" value="Genomic_DNA"/>
</dbReference>
<feature type="transmembrane region" description="Helical" evidence="2">
    <location>
        <begin position="100"/>
        <end position="120"/>
    </location>
</feature>
<feature type="transmembrane region" description="Helical" evidence="2">
    <location>
        <begin position="512"/>
        <end position="531"/>
    </location>
</feature>
<reference evidence="6 7" key="1">
    <citation type="journal article" date="2019" name="Syst. Appl. Microbiol.">
        <title>Characterization of Bifidobacterium species in feaces of the Egyptian fruit bat: Description of B. vespertilionis sp. nov. and B. rousetti sp. nov.</title>
        <authorList>
            <person name="Modesto M."/>
            <person name="Satti M."/>
            <person name="Watanabe K."/>
            <person name="Puglisi E."/>
            <person name="Morelli L."/>
            <person name="Huang C.-H."/>
            <person name="Liou J.-S."/>
            <person name="Miyashita M."/>
            <person name="Tamura T."/>
            <person name="Saito S."/>
            <person name="Mori K."/>
            <person name="Huang L."/>
            <person name="Sciavilla P."/>
            <person name="Sandri C."/>
            <person name="Spiezio C."/>
            <person name="Vitali F."/>
            <person name="Cavalieri D."/>
            <person name="Perpetuini G."/>
            <person name="Tofalo R."/>
            <person name="Bonetti A."/>
            <person name="Arita M."/>
            <person name="Mattarelli P."/>
        </authorList>
    </citation>
    <scope>NUCLEOTIDE SEQUENCE [LARGE SCALE GENOMIC DNA]</scope>
    <source>
        <strain evidence="5 7">RST16</strain>
        <strain evidence="4 6">RST8</strain>
    </source>
</reference>
<dbReference type="Pfam" id="PF02705">
    <property type="entry name" value="K_trans"/>
    <property type="match status" value="1"/>
</dbReference>
<feature type="transmembrane region" description="Helical" evidence="2">
    <location>
        <begin position="456"/>
        <end position="478"/>
    </location>
</feature>
<feature type="transmembrane region" description="Helical" evidence="2">
    <location>
        <begin position="334"/>
        <end position="356"/>
    </location>
</feature>
<feature type="transmembrane region" description="Helical" evidence="2">
    <location>
        <begin position="428"/>
        <end position="450"/>
    </location>
</feature>
<sequence length="744" mass="81836">MRIPFRGVFLTACPRTGPADECHRGVQRTEGTRIGSMRPVNGGVPQRLRSHATPLEWPRRRMEIPCHDHIGRWRSMMAALLKRRRRSGDTGAVASKATPAGMLIAVGIVYGDLATSPIYAPKALMLAQGGSMTRFQTLGSLSLVFWFMLMVVTIKYVCTAMRADNQGEGGVFALFAAVRRYWRPASVFAMIGAAAFLADSVFTPAVGITSAVEGLASIPQIGSSAYWSQELSVMISIAIIAALFLIQHAGTHRLGALFGPIMSIWLVFLAVTGVMYLSRDWSVLEALNPAIGMQFLFSGENKAGVAIMGSVFLALTGAEALYSDMGHVGRANIWATWPLVNIALICSYFGQGAWMLEGHRTMVENAAPLFQIIPDIARPFGVVLALLAGVIASQALISGAFTLTAAADGLSWLPRLNMRYPGVSRGQIYIPSVCAALAALTVFVVLYFRSSSAMEAAYGLALTVAMLMDSVLLSVYLWHVKVRRVAAVVAGAVFIAVELLFLSAAVSKFIEGGYVTVVIWGLVFGAFLVCSRGVQLENAERGHIHADDLAHILAISMADDKRDLVADHLVYLTPDMDRDVEKDVAVSMLHRRAHTYWVVNVVQSERPFDRDWRVVSYGRNLHRVTISLGYKVPQFYLQSYMRTIMEDMLSRGEIGRIDPPIPKLATKTERLGIGSVRFVLMHRVFSPESTLPESARTLLRTYQWLKRTISKPVEWFGLETNDPIVETVPVWNGEEVRVPMRRIP</sequence>
<dbReference type="GO" id="GO:0015079">
    <property type="term" value="F:potassium ion transmembrane transporter activity"/>
    <property type="evidence" value="ECO:0007669"/>
    <property type="project" value="InterPro"/>
</dbReference>
<dbReference type="EMBL" id="RZOA01000030">
    <property type="protein sequence ID" value="KAA8821254.1"/>
    <property type="molecule type" value="Genomic_DNA"/>
</dbReference>
<keyword evidence="2" id="KW-1133">Transmembrane helix</keyword>
<dbReference type="PANTHER" id="PTHR30540:SF79">
    <property type="entry name" value="LOW AFFINITY POTASSIUM TRANSPORT SYSTEM PROTEIN KUP"/>
    <property type="match status" value="1"/>
</dbReference>
<accession>A0A5J5E0A0</accession>
<feature type="transmembrane region" description="Helical" evidence="2">
    <location>
        <begin position="257"/>
        <end position="277"/>
    </location>
</feature>
<keyword evidence="2" id="KW-0812">Transmembrane</keyword>
<evidence type="ECO:0000313" key="6">
    <source>
        <dbReference type="Proteomes" id="UP000345527"/>
    </source>
</evidence>
<evidence type="ECO:0000259" key="3">
    <source>
        <dbReference type="Pfam" id="PF02705"/>
    </source>
</evidence>
<feature type="transmembrane region" description="Helical" evidence="2">
    <location>
        <begin position="376"/>
        <end position="407"/>
    </location>
</feature>